<organism evidence="1 2">
    <name type="scientific">Micromonospora endophytica</name>
    <dbReference type="NCBI Taxonomy" id="515350"/>
    <lineage>
        <taxon>Bacteria</taxon>
        <taxon>Bacillati</taxon>
        <taxon>Actinomycetota</taxon>
        <taxon>Actinomycetes</taxon>
        <taxon>Micromonosporales</taxon>
        <taxon>Micromonosporaceae</taxon>
        <taxon>Micromonospora</taxon>
    </lineage>
</organism>
<gene>
    <name evidence="1" type="ORF">C1I93_28560</name>
</gene>
<keyword evidence="2" id="KW-1185">Reference proteome</keyword>
<accession>A0A2W2BEJ2</accession>
<proteinExistence type="predicted"/>
<name>A0A2W2BEJ2_9ACTN</name>
<evidence type="ECO:0000313" key="1">
    <source>
        <dbReference type="EMBL" id="PZF85535.1"/>
    </source>
</evidence>
<dbReference type="AlphaFoldDB" id="A0A2W2BEJ2"/>
<sequence>MGKRKATGQDLVNIVAEWAVTQTHRDDDTRAAWRNLPPHVQGQIHGWAADERQRRADGTTITD</sequence>
<dbReference type="EMBL" id="POTX01000344">
    <property type="protein sequence ID" value="PZF85535.1"/>
    <property type="molecule type" value="Genomic_DNA"/>
</dbReference>
<comment type="caution">
    <text evidence="1">The sequence shown here is derived from an EMBL/GenBank/DDBJ whole genome shotgun (WGS) entry which is preliminary data.</text>
</comment>
<reference evidence="1 2" key="1">
    <citation type="submission" date="2018-01" db="EMBL/GenBank/DDBJ databases">
        <title>Draft genome sequence of Jishengella endophytica.</title>
        <authorList>
            <person name="Sahin N."/>
            <person name="Ay H."/>
            <person name="Saygin H."/>
        </authorList>
    </citation>
    <scope>NUCLEOTIDE SEQUENCE [LARGE SCALE GENOMIC DNA]</scope>
    <source>
        <strain evidence="1 2">DSM 45430</strain>
    </source>
</reference>
<dbReference type="RefSeq" id="WP_111246367.1">
    <property type="nucleotide sequence ID" value="NZ_AP023358.1"/>
</dbReference>
<dbReference type="OrthoDB" id="3394372at2"/>
<evidence type="ECO:0000313" key="2">
    <source>
        <dbReference type="Proteomes" id="UP000248627"/>
    </source>
</evidence>
<dbReference type="Proteomes" id="UP000248627">
    <property type="component" value="Unassembled WGS sequence"/>
</dbReference>
<protein>
    <submittedName>
        <fullName evidence="1">Uncharacterized protein</fullName>
    </submittedName>
</protein>